<feature type="compositionally biased region" description="Polar residues" evidence="12">
    <location>
        <begin position="103"/>
        <end position="117"/>
    </location>
</feature>
<feature type="region of interest" description="Disordered" evidence="12">
    <location>
        <begin position="61"/>
        <end position="129"/>
    </location>
</feature>
<evidence type="ECO:0000256" key="9">
    <source>
        <dbReference type="ARBA" id="ARBA00025340"/>
    </source>
</evidence>
<evidence type="ECO:0000256" key="2">
    <source>
        <dbReference type="ARBA" id="ARBA00022448"/>
    </source>
</evidence>
<keyword evidence="14" id="KW-1185">Reference proteome</keyword>
<sequence length="129" mass="13477">MFGIGSTELVIIIVVALVVIGPQKLPEMMRTLGKGLAEFKRVGQDVKETLDNEVKQAEDEIKKQEQEVKEAAKSAAREKAEAVLENGGKSETEDAAKEDGSMASKNESDASPATSASVDGETAKGGGAA</sequence>
<name>A0A1T4W1A4_9BACT</name>
<evidence type="ECO:0000256" key="5">
    <source>
        <dbReference type="ARBA" id="ARBA00022927"/>
    </source>
</evidence>
<evidence type="ECO:0000256" key="7">
    <source>
        <dbReference type="ARBA" id="ARBA00023010"/>
    </source>
</evidence>
<comment type="subunit">
    <text evidence="10">Forms a complex with TatC.</text>
</comment>
<dbReference type="RefSeq" id="WP_078715616.1">
    <property type="nucleotide sequence ID" value="NZ_FUYC01000001.1"/>
</dbReference>
<dbReference type="STRING" id="1121449.SAMN02745704_00012"/>
<accession>A0A1T4W1A4</accession>
<protein>
    <recommendedName>
        <fullName evidence="10 11">Multifunctional fusion protein</fullName>
    </recommendedName>
    <domain>
        <recommendedName>
            <fullName evidence="10">Sec-independent protein translocase protein TatA</fullName>
        </recommendedName>
    </domain>
    <domain>
        <recommendedName>
            <fullName evidence="11">Sec-independent protein translocase protein TatB homolog</fullName>
        </recommendedName>
    </domain>
</protein>
<gene>
    <name evidence="10" type="primary">tatA</name>
    <name evidence="13" type="ORF">SAMN02745704_00012</name>
</gene>
<evidence type="ECO:0000313" key="14">
    <source>
        <dbReference type="Proteomes" id="UP000190027"/>
    </source>
</evidence>
<keyword evidence="2 10" id="KW-0813">Transport</keyword>
<evidence type="ECO:0000256" key="11">
    <source>
        <dbReference type="HAMAP-Rule" id="MF_00237"/>
    </source>
</evidence>
<dbReference type="PRINTS" id="PR01506">
    <property type="entry name" value="TATBPROTEIN"/>
</dbReference>
<comment type="function">
    <text evidence="10">Part of the twin-arginine translocation (Tat) system that transports large folded proteins containing a characteristic twin-arginine motif in their signal peptide across membranes. TatA could form the protein-conducting channel of the Tat system.</text>
</comment>
<comment type="similarity">
    <text evidence="10">Belongs to the TatA/E family.</text>
</comment>
<dbReference type="InterPro" id="IPR003369">
    <property type="entry name" value="TatA/B/E"/>
</dbReference>
<reference evidence="13 14" key="1">
    <citation type="submission" date="2017-02" db="EMBL/GenBank/DDBJ databases">
        <authorList>
            <person name="Peterson S.W."/>
        </authorList>
    </citation>
    <scope>NUCLEOTIDE SEQUENCE [LARGE SCALE GENOMIC DNA]</scope>
    <source>
        <strain evidence="13 14">DSM 16080</strain>
    </source>
</reference>
<evidence type="ECO:0000256" key="12">
    <source>
        <dbReference type="SAM" id="MobiDB-lite"/>
    </source>
</evidence>
<dbReference type="PANTHER" id="PTHR33162:SF1">
    <property type="entry name" value="SEC-INDEPENDENT PROTEIN TRANSLOCASE PROTEIN TATA, CHLOROPLASTIC"/>
    <property type="match status" value="1"/>
</dbReference>
<dbReference type="Gene3D" id="1.20.5.3310">
    <property type="match status" value="1"/>
</dbReference>
<dbReference type="NCBIfam" id="TIGR01410">
    <property type="entry name" value="tatB"/>
    <property type="match status" value="1"/>
</dbReference>
<keyword evidence="8 10" id="KW-0472">Membrane</keyword>
<keyword evidence="7 10" id="KW-0811">Translocation</keyword>
<dbReference type="PANTHER" id="PTHR33162">
    <property type="entry name" value="SEC-INDEPENDENT PROTEIN TRANSLOCASE PROTEIN TATA, CHLOROPLASTIC"/>
    <property type="match status" value="1"/>
</dbReference>
<dbReference type="Proteomes" id="UP000190027">
    <property type="component" value="Unassembled WGS sequence"/>
</dbReference>
<dbReference type="HAMAP" id="MF_00237">
    <property type="entry name" value="TatB"/>
    <property type="match status" value="1"/>
</dbReference>
<feature type="compositionally biased region" description="Basic and acidic residues" evidence="12">
    <location>
        <begin position="61"/>
        <end position="100"/>
    </location>
</feature>
<dbReference type="EMBL" id="FUYC01000001">
    <property type="protein sequence ID" value="SKA70845.1"/>
    <property type="molecule type" value="Genomic_DNA"/>
</dbReference>
<proteinExistence type="inferred from homology"/>
<dbReference type="Pfam" id="PF02416">
    <property type="entry name" value="TatA_B_E"/>
    <property type="match status" value="1"/>
</dbReference>
<evidence type="ECO:0000256" key="6">
    <source>
        <dbReference type="ARBA" id="ARBA00022989"/>
    </source>
</evidence>
<dbReference type="AlphaFoldDB" id="A0A1T4W1A4"/>
<dbReference type="InterPro" id="IPR006312">
    <property type="entry name" value="TatA/E"/>
</dbReference>
<evidence type="ECO:0000313" key="13">
    <source>
        <dbReference type="EMBL" id="SKA70845.1"/>
    </source>
</evidence>
<dbReference type="GO" id="GO:0043953">
    <property type="term" value="P:protein transport by the Tat complex"/>
    <property type="evidence" value="ECO:0007669"/>
    <property type="project" value="UniProtKB-UniRule"/>
</dbReference>
<dbReference type="OrthoDB" id="9810561at2"/>
<dbReference type="InterPro" id="IPR018448">
    <property type="entry name" value="TatB"/>
</dbReference>
<dbReference type="HAMAP" id="MF_00236">
    <property type="entry name" value="TatA_E"/>
    <property type="match status" value="1"/>
</dbReference>
<dbReference type="GO" id="GO:0033281">
    <property type="term" value="C:TAT protein transport complex"/>
    <property type="evidence" value="ECO:0007669"/>
    <property type="project" value="UniProtKB-UniRule"/>
</dbReference>
<keyword evidence="6 10" id="KW-1133">Transmembrane helix</keyword>
<dbReference type="GO" id="GO:0006886">
    <property type="term" value="P:intracellular protein transport"/>
    <property type="evidence" value="ECO:0007669"/>
    <property type="project" value="UniProtKB-ARBA"/>
</dbReference>
<evidence type="ECO:0000256" key="4">
    <source>
        <dbReference type="ARBA" id="ARBA00022692"/>
    </source>
</evidence>
<evidence type="ECO:0000256" key="3">
    <source>
        <dbReference type="ARBA" id="ARBA00022475"/>
    </source>
</evidence>
<evidence type="ECO:0000256" key="8">
    <source>
        <dbReference type="ARBA" id="ARBA00023136"/>
    </source>
</evidence>
<comment type="similarity">
    <text evidence="11">Belongs to the TatB family.</text>
</comment>
<evidence type="ECO:0000256" key="1">
    <source>
        <dbReference type="ARBA" id="ARBA00004167"/>
    </source>
</evidence>
<keyword evidence="4 10" id="KW-0812">Transmembrane</keyword>
<comment type="subcellular location">
    <subcellularLocation>
        <location evidence="10">Cell membrane</location>
        <topology evidence="10">Single-pass membrane protein</topology>
    </subcellularLocation>
    <subcellularLocation>
        <location evidence="1">Membrane</location>
        <topology evidence="1">Single-pass membrane protein</topology>
    </subcellularLocation>
</comment>
<keyword evidence="5 10" id="KW-0653">Protein transport</keyword>
<evidence type="ECO:0000256" key="10">
    <source>
        <dbReference type="HAMAP-Rule" id="MF_00236"/>
    </source>
</evidence>
<organism evidence="13 14">
    <name type="scientific">Paucidesulfovibrio gracilis DSM 16080</name>
    <dbReference type="NCBI Taxonomy" id="1121449"/>
    <lineage>
        <taxon>Bacteria</taxon>
        <taxon>Pseudomonadati</taxon>
        <taxon>Thermodesulfobacteriota</taxon>
        <taxon>Desulfovibrionia</taxon>
        <taxon>Desulfovibrionales</taxon>
        <taxon>Desulfovibrionaceae</taxon>
        <taxon>Paucidesulfovibrio</taxon>
    </lineage>
</organism>
<comment type="function">
    <text evidence="9">Part of the twin-arginine translocation (Tat) system that transports large folded proteins containing a characteristic twin-arginine motif in their signal peptide across the thylakoid membrane. Involved in delta pH-dependent protein transport required for chloroplast development, especially thylakoid membrane formation. TATC and TATB mediate precursor recognition, whereas TATA facilitates translocation.</text>
</comment>
<keyword evidence="3 10" id="KW-1003">Cell membrane</keyword>
<dbReference type="GO" id="GO:0008320">
    <property type="term" value="F:protein transmembrane transporter activity"/>
    <property type="evidence" value="ECO:0007669"/>
    <property type="project" value="UniProtKB-UniRule"/>
</dbReference>
<feature type="transmembrane region" description="Helical" evidence="10">
    <location>
        <begin position="6"/>
        <end position="25"/>
    </location>
</feature>